<feature type="domain" description="CHAT" evidence="1">
    <location>
        <begin position="13"/>
        <end position="282"/>
    </location>
</feature>
<organism evidence="2 3">
    <name type="scientific">Fusarium oxysporum (strain Fo5176)</name>
    <name type="common">Fusarium vascular wilt</name>
    <dbReference type="NCBI Taxonomy" id="660025"/>
    <lineage>
        <taxon>Eukaryota</taxon>
        <taxon>Fungi</taxon>
        <taxon>Dikarya</taxon>
        <taxon>Ascomycota</taxon>
        <taxon>Pezizomycotina</taxon>
        <taxon>Sordariomycetes</taxon>
        <taxon>Hypocreomycetidae</taxon>
        <taxon>Hypocreales</taxon>
        <taxon>Nectriaceae</taxon>
        <taxon>Fusarium</taxon>
        <taxon>Fusarium oxysporum species complex</taxon>
    </lineage>
</organism>
<reference evidence="3" key="1">
    <citation type="journal article" date="2012" name="Mol. Plant Microbe Interact.">
        <title>A highly conserved effector in Fusarium oxysporum is required for full virulence on Arabidopsis.</title>
        <authorList>
            <person name="Thatcher L.F."/>
            <person name="Gardiner D.M."/>
            <person name="Kazan K."/>
            <person name="Manners J."/>
        </authorList>
    </citation>
    <scope>NUCLEOTIDE SEQUENCE [LARGE SCALE GENOMIC DNA]</scope>
    <source>
        <strain evidence="3">Fo5176</strain>
    </source>
</reference>
<evidence type="ECO:0000313" key="3">
    <source>
        <dbReference type="Proteomes" id="UP000002489"/>
    </source>
</evidence>
<dbReference type="AlphaFoldDB" id="A0A0D2Y6C8"/>
<sequence length="292" mass="32067">SRAKSGDLGSSHALAWLWDGIAEPILSALGITEPPADDDWPHVWWIPTGLLTRFPLHAAGRHGGSSFETVLDRVLSSYGSSVKAIIHARQRPLVISSSSSALVVAMDSTPECSPLPFASKELKMLLGIYKSMAISALEVGRRVNDVMSQMLQCEIFHFAGHGQTDNHDPSKSNLILEDGKLMVANLLEQNLRKNSPFLAYLSACGTGRVHNERFFDESIHLISAFQLAGFRHVIGTLWEVNDRLCVDMARITYEEIRDSGMTDKSVCLGLHKAARELRRRSSSAQTNTASKG</sequence>
<proteinExistence type="predicted"/>
<evidence type="ECO:0000259" key="1">
    <source>
        <dbReference type="Pfam" id="PF12770"/>
    </source>
</evidence>
<protein>
    <recommendedName>
        <fullName evidence="1">CHAT domain-containing protein</fullName>
    </recommendedName>
</protein>
<name>A0A0D2Y6C8_FUSOF</name>
<dbReference type="Proteomes" id="UP000002489">
    <property type="component" value="Unassembled WGS sequence"/>
</dbReference>
<dbReference type="InterPro" id="IPR024983">
    <property type="entry name" value="CHAT_dom"/>
</dbReference>
<dbReference type="Pfam" id="PF12770">
    <property type="entry name" value="CHAT"/>
    <property type="match status" value="1"/>
</dbReference>
<dbReference type="EnsemblFungi" id="FOXG_11838T0">
    <property type="protein sequence ID" value="FOXG_11838P0"/>
    <property type="gene ID" value="FOXG_11838"/>
</dbReference>
<accession>A0A0D2Y6C8</accession>
<dbReference type="STRING" id="426428.A0A0D2Y6C8"/>
<evidence type="ECO:0000313" key="2">
    <source>
        <dbReference type="EnsemblFungi" id="FOXG_11838P0"/>
    </source>
</evidence>
<reference evidence="2" key="2">
    <citation type="submission" date="2025-08" db="UniProtKB">
        <authorList>
            <consortium name="EnsemblFungi"/>
        </authorList>
    </citation>
    <scope>IDENTIFICATION</scope>
    <source>
        <strain evidence="2">4287 / CBS 123668 / FGSC 9935 / NRRL 34936</strain>
    </source>
</reference>